<dbReference type="EMBL" id="QXQB01000004">
    <property type="protein sequence ID" value="RJX38353.1"/>
    <property type="molecule type" value="Genomic_DNA"/>
</dbReference>
<dbReference type="PANTHER" id="PTHR45138:SF9">
    <property type="entry name" value="DIGUANYLATE CYCLASE DGCM-RELATED"/>
    <property type="match status" value="1"/>
</dbReference>
<gene>
    <name evidence="8" type="ORF">D3P09_20095</name>
</gene>
<keyword evidence="2" id="KW-1003">Cell membrane</keyword>
<dbReference type="SMART" id="SM00267">
    <property type="entry name" value="GGDEF"/>
    <property type="match status" value="1"/>
</dbReference>
<organism evidence="8 9">
    <name type="scientific">Paenibacillus pinisoli</name>
    <dbReference type="NCBI Taxonomy" id="1276110"/>
    <lineage>
        <taxon>Bacteria</taxon>
        <taxon>Bacillati</taxon>
        <taxon>Bacillota</taxon>
        <taxon>Bacilli</taxon>
        <taxon>Bacillales</taxon>
        <taxon>Paenibacillaceae</taxon>
        <taxon>Paenibacillus</taxon>
    </lineage>
</organism>
<dbReference type="InterPro" id="IPR043128">
    <property type="entry name" value="Rev_trsase/Diguanyl_cyclase"/>
</dbReference>
<dbReference type="InterPro" id="IPR029787">
    <property type="entry name" value="Nucleotide_cyclase"/>
</dbReference>
<comment type="caution">
    <text evidence="8">The sequence shown here is derived from an EMBL/GenBank/DDBJ whole genome shotgun (WGS) entry which is preliminary data.</text>
</comment>
<feature type="transmembrane region" description="Helical" evidence="6">
    <location>
        <begin position="78"/>
        <end position="102"/>
    </location>
</feature>
<dbReference type="SUPFAM" id="SSF55073">
    <property type="entry name" value="Nucleotide cyclase"/>
    <property type="match status" value="1"/>
</dbReference>
<reference evidence="8 9" key="1">
    <citation type="submission" date="2018-09" db="EMBL/GenBank/DDBJ databases">
        <title>Paenibacillus aracenensis nov. sp. isolated from a cave in southern Spain.</title>
        <authorList>
            <person name="Jurado V."/>
            <person name="Gutierrez-Patricio S."/>
            <person name="Gonzalez-Pimentel J.L."/>
            <person name="Miller A.Z."/>
            <person name="Laiz L."/>
            <person name="Saiz-Jimenez C."/>
        </authorList>
    </citation>
    <scope>NUCLEOTIDE SEQUENCE [LARGE SCALE GENOMIC DNA]</scope>
    <source>
        <strain evidence="8 9">JCM 19203</strain>
    </source>
</reference>
<feature type="domain" description="GGDEF" evidence="7">
    <location>
        <begin position="234"/>
        <end position="366"/>
    </location>
</feature>
<dbReference type="GO" id="GO:0052621">
    <property type="term" value="F:diguanylate cyclase activity"/>
    <property type="evidence" value="ECO:0007669"/>
    <property type="project" value="TreeGrafter"/>
</dbReference>
<evidence type="ECO:0000259" key="7">
    <source>
        <dbReference type="PROSITE" id="PS50887"/>
    </source>
</evidence>
<dbReference type="GO" id="GO:1902201">
    <property type="term" value="P:negative regulation of bacterial-type flagellum-dependent cell motility"/>
    <property type="evidence" value="ECO:0007669"/>
    <property type="project" value="TreeGrafter"/>
</dbReference>
<proteinExistence type="predicted"/>
<dbReference type="GO" id="GO:0043709">
    <property type="term" value="P:cell adhesion involved in single-species biofilm formation"/>
    <property type="evidence" value="ECO:0007669"/>
    <property type="project" value="TreeGrafter"/>
</dbReference>
<evidence type="ECO:0000256" key="4">
    <source>
        <dbReference type="ARBA" id="ARBA00022989"/>
    </source>
</evidence>
<dbReference type="GO" id="GO:0000155">
    <property type="term" value="F:phosphorelay sensor kinase activity"/>
    <property type="evidence" value="ECO:0007669"/>
    <property type="project" value="InterPro"/>
</dbReference>
<dbReference type="NCBIfam" id="TIGR00254">
    <property type="entry name" value="GGDEF"/>
    <property type="match status" value="1"/>
</dbReference>
<protein>
    <submittedName>
        <fullName evidence="8">GGDEF domain-containing protein</fullName>
    </submittedName>
</protein>
<dbReference type="FunFam" id="3.30.70.270:FF:000001">
    <property type="entry name" value="Diguanylate cyclase domain protein"/>
    <property type="match status" value="1"/>
</dbReference>
<dbReference type="Proteomes" id="UP000267798">
    <property type="component" value="Unassembled WGS sequence"/>
</dbReference>
<keyword evidence="5 6" id="KW-0472">Membrane</keyword>
<keyword evidence="9" id="KW-1185">Reference proteome</keyword>
<evidence type="ECO:0000256" key="1">
    <source>
        <dbReference type="ARBA" id="ARBA00004651"/>
    </source>
</evidence>
<evidence type="ECO:0000313" key="8">
    <source>
        <dbReference type="EMBL" id="RJX38353.1"/>
    </source>
</evidence>
<feature type="transmembrane region" description="Helical" evidence="6">
    <location>
        <begin position="142"/>
        <end position="162"/>
    </location>
</feature>
<dbReference type="PROSITE" id="PS50887">
    <property type="entry name" value="GGDEF"/>
    <property type="match status" value="1"/>
</dbReference>
<dbReference type="PANTHER" id="PTHR45138">
    <property type="entry name" value="REGULATORY COMPONENTS OF SENSORY TRANSDUCTION SYSTEM"/>
    <property type="match status" value="1"/>
</dbReference>
<dbReference type="Pfam" id="PF00990">
    <property type="entry name" value="GGDEF"/>
    <property type="match status" value="1"/>
</dbReference>
<dbReference type="AlphaFoldDB" id="A0A3A6PR99"/>
<feature type="transmembrane region" description="Helical" evidence="6">
    <location>
        <begin position="45"/>
        <end position="66"/>
    </location>
</feature>
<dbReference type="InterPro" id="IPR011620">
    <property type="entry name" value="Sig_transdc_His_kinase_LytS_TM"/>
</dbReference>
<dbReference type="CDD" id="cd01949">
    <property type="entry name" value="GGDEF"/>
    <property type="match status" value="1"/>
</dbReference>
<feature type="transmembrane region" description="Helical" evidence="6">
    <location>
        <begin position="14"/>
        <end position="33"/>
    </location>
</feature>
<evidence type="ECO:0000256" key="2">
    <source>
        <dbReference type="ARBA" id="ARBA00022475"/>
    </source>
</evidence>
<evidence type="ECO:0000313" key="9">
    <source>
        <dbReference type="Proteomes" id="UP000267798"/>
    </source>
</evidence>
<evidence type="ECO:0000256" key="5">
    <source>
        <dbReference type="ARBA" id="ARBA00023136"/>
    </source>
</evidence>
<evidence type="ECO:0000256" key="6">
    <source>
        <dbReference type="SAM" id="Phobius"/>
    </source>
</evidence>
<dbReference type="GO" id="GO:0071555">
    <property type="term" value="P:cell wall organization"/>
    <property type="evidence" value="ECO:0007669"/>
    <property type="project" value="InterPro"/>
</dbReference>
<accession>A0A3A6PR99</accession>
<sequence>MKEDLTFVDTIEDIVANLAIVTAYLFFTNQLILKKVELGDKLSSAMIWKVGVAAGLLGILLMSFTVHLNGTLLDFRQLAIIIAAMYGGIYSSMIAAVMILAMRLFAFGEVTISTVIAASNTIIIALAVGAVCYQSFSYRKKWIYSIVICNACTALVFVINVGEQAVIPIVSYVVMMFIGGLLTAYLVDFLNKANVQFKRNEKEATVDFLTGLSNNRSFDAKYQSLLRMAETKGECLSLALIDIDFFKKVNDTYGHVNGDVVLKELGTVLRETARSFDTVSRNGGEEFSVLLYDTPHEHALGIAEKLRLAVGKHPFKLTDGTSLQVTVSVGVATYPHTSKERLMEQADEALYKAKASGRNQVCSNQRVLVLSP</sequence>
<evidence type="ECO:0000256" key="3">
    <source>
        <dbReference type="ARBA" id="ARBA00022692"/>
    </source>
</evidence>
<name>A0A3A6PR99_9BACL</name>
<feature type="transmembrane region" description="Helical" evidence="6">
    <location>
        <begin position="169"/>
        <end position="187"/>
    </location>
</feature>
<dbReference type="InterPro" id="IPR050469">
    <property type="entry name" value="Diguanylate_Cyclase"/>
</dbReference>
<keyword evidence="4 6" id="KW-1133">Transmembrane helix</keyword>
<dbReference type="InterPro" id="IPR000160">
    <property type="entry name" value="GGDEF_dom"/>
</dbReference>
<dbReference type="Pfam" id="PF07694">
    <property type="entry name" value="5TM-5TMR_LYT"/>
    <property type="match status" value="1"/>
</dbReference>
<dbReference type="Gene3D" id="3.30.70.270">
    <property type="match status" value="1"/>
</dbReference>
<dbReference type="GO" id="GO:0005886">
    <property type="term" value="C:plasma membrane"/>
    <property type="evidence" value="ECO:0007669"/>
    <property type="project" value="UniProtKB-SubCell"/>
</dbReference>
<keyword evidence="3 6" id="KW-0812">Transmembrane</keyword>
<comment type="subcellular location">
    <subcellularLocation>
        <location evidence="1">Cell membrane</location>
        <topology evidence="1">Multi-pass membrane protein</topology>
    </subcellularLocation>
</comment>
<feature type="transmembrane region" description="Helical" evidence="6">
    <location>
        <begin position="114"/>
        <end position="136"/>
    </location>
</feature>